<organism evidence="1 2">
    <name type="scientific">Candidatus Gottesmanbacteria bacterium RIFCSPHIGHO2_01_FULL_42_12</name>
    <dbReference type="NCBI Taxonomy" id="1798377"/>
    <lineage>
        <taxon>Bacteria</taxon>
        <taxon>Candidatus Gottesmaniibacteriota</taxon>
    </lineage>
</organism>
<accession>A0A1F5Z501</accession>
<proteinExistence type="predicted"/>
<evidence type="ECO:0000313" key="1">
    <source>
        <dbReference type="EMBL" id="OGG07404.1"/>
    </source>
</evidence>
<dbReference type="Gene3D" id="1.20.272.10">
    <property type="match status" value="1"/>
</dbReference>
<sequence>MITLLHGEDELTSRRELEKIIAEFPGQVIRFDKNFDKTEFYQAASGGIFSDKTLIIIENYLSGKKKLDIDLANISGDLVFFENKEVSKTLTSGFRVLEFKLPTLIWKFTDSLKPISGKYLVGLYREVLKQTDPEFIFAMLIRQFRLMLDPTGLPAWQAGKIKTQAKVFGEKHLMEIYRKLLEIDFEQKNGLTPFTLSSKIEMLILWI</sequence>
<reference evidence="1 2" key="1">
    <citation type="journal article" date="2016" name="Nat. Commun.">
        <title>Thousands of microbial genomes shed light on interconnected biogeochemical processes in an aquifer system.</title>
        <authorList>
            <person name="Anantharaman K."/>
            <person name="Brown C.T."/>
            <person name="Hug L.A."/>
            <person name="Sharon I."/>
            <person name="Castelle C.J."/>
            <person name="Probst A.J."/>
            <person name="Thomas B.C."/>
            <person name="Singh A."/>
            <person name="Wilkins M.J."/>
            <person name="Karaoz U."/>
            <person name="Brodie E.L."/>
            <person name="Williams K.H."/>
            <person name="Hubbard S.S."/>
            <person name="Banfield J.F."/>
        </authorList>
    </citation>
    <scope>NUCLEOTIDE SEQUENCE [LARGE SCALE GENOMIC DNA]</scope>
</reference>
<protein>
    <recommendedName>
        <fullName evidence="3">DNA polymerase III delta N-terminal domain-containing protein</fullName>
    </recommendedName>
</protein>
<comment type="caution">
    <text evidence="1">The sequence shown here is derived from an EMBL/GenBank/DDBJ whole genome shotgun (WGS) entry which is preliminary data.</text>
</comment>
<name>A0A1F5Z501_9BACT</name>
<dbReference type="STRING" id="1798377.A2872_02965"/>
<evidence type="ECO:0000313" key="2">
    <source>
        <dbReference type="Proteomes" id="UP000178681"/>
    </source>
</evidence>
<evidence type="ECO:0008006" key="3">
    <source>
        <dbReference type="Google" id="ProtNLM"/>
    </source>
</evidence>
<dbReference type="Proteomes" id="UP000178681">
    <property type="component" value="Unassembled WGS sequence"/>
</dbReference>
<dbReference type="AlphaFoldDB" id="A0A1F5Z501"/>
<dbReference type="EMBL" id="MFJG01000006">
    <property type="protein sequence ID" value="OGG07404.1"/>
    <property type="molecule type" value="Genomic_DNA"/>
</dbReference>
<gene>
    <name evidence="1" type="ORF">A2872_02965</name>
</gene>